<evidence type="ECO:0000313" key="3">
    <source>
        <dbReference type="Proteomes" id="UP000002139"/>
    </source>
</evidence>
<dbReference type="KEGG" id="scl:sce4106"/>
<dbReference type="eggNOG" id="ENOG5034C9Z">
    <property type="taxonomic scope" value="Bacteria"/>
</dbReference>
<proteinExistence type="predicted"/>
<dbReference type="RefSeq" id="WP_012236739.1">
    <property type="nucleotide sequence ID" value="NC_010162.1"/>
</dbReference>
<gene>
    <name evidence="2" type="ordered locus">sce4106</name>
</gene>
<sequence>MGHVVRRPGWGVIDLNTETGDVFVQEDWQYVWLVQPGVIAWTLRERRAFHRTADAHIWRRWSNRRQVVTSGSHHFAARFPRVRVNFDIRWVTRPGHWTVHVTKIRPGAASPRSYVDFAARAIHLDSLDLIPHRVGNDAGVSRPGFRTVPHEFGHTLPDRRGSASPIDDEYDTGDPHLGDTDSLMNIGQQVRARHLTAVLDELNTMLHGCTFAAL</sequence>
<dbReference type="OrthoDB" id="6058985at2"/>
<protein>
    <submittedName>
        <fullName evidence="2">Uncharacterized protein</fullName>
    </submittedName>
</protein>
<dbReference type="BioCyc" id="SCEL448385:SCE_RS21110-MONOMER"/>
<dbReference type="AlphaFoldDB" id="A9EVY5"/>
<accession>A9EVY5</accession>
<organism evidence="2 3">
    <name type="scientific">Sorangium cellulosum (strain So ce56)</name>
    <name type="common">Polyangium cellulosum (strain So ce56)</name>
    <dbReference type="NCBI Taxonomy" id="448385"/>
    <lineage>
        <taxon>Bacteria</taxon>
        <taxon>Pseudomonadati</taxon>
        <taxon>Myxococcota</taxon>
        <taxon>Polyangia</taxon>
        <taxon>Polyangiales</taxon>
        <taxon>Polyangiaceae</taxon>
        <taxon>Sorangium</taxon>
    </lineage>
</organism>
<keyword evidence="3" id="KW-1185">Reference proteome</keyword>
<reference evidence="2 3" key="1">
    <citation type="journal article" date="2007" name="Nat. Biotechnol.">
        <title>Complete genome sequence of the myxobacterium Sorangium cellulosum.</title>
        <authorList>
            <person name="Schneiker S."/>
            <person name="Perlova O."/>
            <person name="Kaiser O."/>
            <person name="Gerth K."/>
            <person name="Alici A."/>
            <person name="Altmeyer M.O."/>
            <person name="Bartels D."/>
            <person name="Bekel T."/>
            <person name="Beyer S."/>
            <person name="Bode E."/>
            <person name="Bode H.B."/>
            <person name="Bolten C.J."/>
            <person name="Choudhuri J.V."/>
            <person name="Doss S."/>
            <person name="Elnakady Y.A."/>
            <person name="Frank B."/>
            <person name="Gaigalat L."/>
            <person name="Goesmann A."/>
            <person name="Groeger C."/>
            <person name="Gross F."/>
            <person name="Jelsbak L."/>
            <person name="Jelsbak L."/>
            <person name="Kalinowski J."/>
            <person name="Kegler C."/>
            <person name="Knauber T."/>
            <person name="Konietzny S."/>
            <person name="Kopp M."/>
            <person name="Krause L."/>
            <person name="Krug D."/>
            <person name="Linke B."/>
            <person name="Mahmud T."/>
            <person name="Martinez-Arias R."/>
            <person name="McHardy A.C."/>
            <person name="Merai M."/>
            <person name="Meyer F."/>
            <person name="Mormann S."/>
            <person name="Munoz-Dorado J."/>
            <person name="Perez J."/>
            <person name="Pradella S."/>
            <person name="Rachid S."/>
            <person name="Raddatz G."/>
            <person name="Rosenau F."/>
            <person name="Rueckert C."/>
            <person name="Sasse F."/>
            <person name="Scharfe M."/>
            <person name="Schuster S.C."/>
            <person name="Suen G."/>
            <person name="Treuner-Lange A."/>
            <person name="Velicer G.J."/>
            <person name="Vorholter F.-J."/>
            <person name="Weissman K.J."/>
            <person name="Welch R.D."/>
            <person name="Wenzel S.C."/>
            <person name="Whitworth D.E."/>
            <person name="Wilhelm S."/>
            <person name="Wittmann C."/>
            <person name="Bloecker H."/>
            <person name="Puehler A."/>
            <person name="Mueller R."/>
        </authorList>
    </citation>
    <scope>NUCLEOTIDE SEQUENCE [LARGE SCALE GENOMIC DNA]</scope>
    <source>
        <strain evidence="3">So ce56</strain>
    </source>
</reference>
<dbReference type="HOGENOM" id="CLU_1288190_0_0_7"/>
<name>A9EVY5_SORC5</name>
<evidence type="ECO:0000256" key="1">
    <source>
        <dbReference type="SAM" id="MobiDB-lite"/>
    </source>
</evidence>
<feature type="region of interest" description="Disordered" evidence="1">
    <location>
        <begin position="156"/>
        <end position="179"/>
    </location>
</feature>
<dbReference type="STRING" id="448385.sce4106"/>
<evidence type="ECO:0000313" key="2">
    <source>
        <dbReference type="EMBL" id="CAN94269.1"/>
    </source>
</evidence>
<dbReference type="EMBL" id="AM746676">
    <property type="protein sequence ID" value="CAN94269.1"/>
    <property type="molecule type" value="Genomic_DNA"/>
</dbReference>
<dbReference type="Proteomes" id="UP000002139">
    <property type="component" value="Chromosome"/>
</dbReference>